<dbReference type="OrthoDB" id="3269308at2759"/>
<gene>
    <name evidence="2" type="ORF">A0H81_02221</name>
</gene>
<evidence type="ECO:0000313" key="2">
    <source>
        <dbReference type="EMBL" id="OBZ78254.1"/>
    </source>
</evidence>
<proteinExistence type="predicted"/>
<keyword evidence="3" id="KW-1185">Reference proteome</keyword>
<sequence>MLLKPSVLHNDYSHSPDQAPLPSEETQSAPSVTKPISPPQHPSAIINPGYLPDDFITSVVHYILISYDMSISGPNCFRRRVTAFLTYADHRGGRFSPAKKPRGLVWGTPTILWDDLDKYLCLKKKLVTRWLVGCAKSLWFFEKSGTPQDRPNIGICLIRPIDWQATRHLIDDYAYPKTSARFCTFTI</sequence>
<organism evidence="2 3">
    <name type="scientific">Grifola frondosa</name>
    <name type="common">Maitake</name>
    <name type="synonym">Polyporus frondosus</name>
    <dbReference type="NCBI Taxonomy" id="5627"/>
    <lineage>
        <taxon>Eukaryota</taxon>
        <taxon>Fungi</taxon>
        <taxon>Dikarya</taxon>
        <taxon>Basidiomycota</taxon>
        <taxon>Agaricomycotina</taxon>
        <taxon>Agaricomycetes</taxon>
        <taxon>Polyporales</taxon>
        <taxon>Grifolaceae</taxon>
        <taxon>Grifola</taxon>
    </lineage>
</organism>
<feature type="region of interest" description="Disordered" evidence="1">
    <location>
        <begin position="1"/>
        <end position="39"/>
    </location>
</feature>
<name>A0A1C7MTK0_GRIFR</name>
<dbReference type="AlphaFoldDB" id="A0A1C7MTK0"/>
<protein>
    <submittedName>
        <fullName evidence="2">Uncharacterized protein</fullName>
    </submittedName>
</protein>
<dbReference type="Proteomes" id="UP000092993">
    <property type="component" value="Unassembled WGS sequence"/>
</dbReference>
<dbReference type="EMBL" id="LUGG01000002">
    <property type="protein sequence ID" value="OBZ78254.1"/>
    <property type="molecule type" value="Genomic_DNA"/>
</dbReference>
<evidence type="ECO:0000313" key="3">
    <source>
        <dbReference type="Proteomes" id="UP000092993"/>
    </source>
</evidence>
<reference evidence="2 3" key="1">
    <citation type="submission" date="2016-03" db="EMBL/GenBank/DDBJ databases">
        <title>Whole genome sequencing of Grifola frondosa 9006-11.</title>
        <authorList>
            <person name="Min B."/>
            <person name="Park H."/>
            <person name="Kim J.-G."/>
            <person name="Cho H."/>
            <person name="Oh Y.-L."/>
            <person name="Kong W.-S."/>
            <person name="Choi I.-G."/>
        </authorList>
    </citation>
    <scope>NUCLEOTIDE SEQUENCE [LARGE SCALE GENOMIC DNA]</scope>
    <source>
        <strain evidence="2 3">9006-11</strain>
    </source>
</reference>
<accession>A0A1C7MTK0</accession>
<comment type="caution">
    <text evidence="2">The sequence shown here is derived from an EMBL/GenBank/DDBJ whole genome shotgun (WGS) entry which is preliminary data.</text>
</comment>
<evidence type="ECO:0000256" key="1">
    <source>
        <dbReference type="SAM" id="MobiDB-lite"/>
    </source>
</evidence>